<sequence length="61" mass="6675">MLNLIVKSIIKQFNIPEAKADAILDDATEELLKLASNIETEEAEYDYSEDGGDGDTDNVEG</sequence>
<accession>A0A067S559</accession>
<dbReference type="OrthoDB" id="2748837at2759"/>
<gene>
    <name evidence="2" type="ORF">GALMADRAFT_81299</name>
</gene>
<dbReference type="EMBL" id="KL142429">
    <property type="protein sequence ID" value="KDR65955.1"/>
    <property type="molecule type" value="Genomic_DNA"/>
</dbReference>
<protein>
    <submittedName>
        <fullName evidence="2">Uncharacterized protein</fullName>
    </submittedName>
</protein>
<dbReference type="HOGENOM" id="CLU_2922784_0_0_1"/>
<evidence type="ECO:0000313" key="3">
    <source>
        <dbReference type="Proteomes" id="UP000027222"/>
    </source>
</evidence>
<organism evidence="2 3">
    <name type="scientific">Galerina marginata (strain CBS 339.88)</name>
    <dbReference type="NCBI Taxonomy" id="685588"/>
    <lineage>
        <taxon>Eukaryota</taxon>
        <taxon>Fungi</taxon>
        <taxon>Dikarya</taxon>
        <taxon>Basidiomycota</taxon>
        <taxon>Agaricomycotina</taxon>
        <taxon>Agaricomycetes</taxon>
        <taxon>Agaricomycetidae</taxon>
        <taxon>Agaricales</taxon>
        <taxon>Agaricineae</taxon>
        <taxon>Strophariaceae</taxon>
        <taxon>Galerina</taxon>
    </lineage>
</organism>
<keyword evidence="3" id="KW-1185">Reference proteome</keyword>
<reference evidence="3" key="1">
    <citation type="journal article" date="2014" name="Proc. Natl. Acad. Sci. U.S.A.">
        <title>Extensive sampling of basidiomycete genomes demonstrates inadequacy of the white-rot/brown-rot paradigm for wood decay fungi.</title>
        <authorList>
            <person name="Riley R."/>
            <person name="Salamov A.A."/>
            <person name="Brown D.W."/>
            <person name="Nagy L.G."/>
            <person name="Floudas D."/>
            <person name="Held B.W."/>
            <person name="Levasseur A."/>
            <person name="Lombard V."/>
            <person name="Morin E."/>
            <person name="Otillar R."/>
            <person name="Lindquist E.A."/>
            <person name="Sun H."/>
            <person name="LaButti K.M."/>
            <person name="Schmutz J."/>
            <person name="Jabbour D."/>
            <person name="Luo H."/>
            <person name="Baker S.E."/>
            <person name="Pisabarro A.G."/>
            <person name="Walton J.D."/>
            <person name="Blanchette R.A."/>
            <person name="Henrissat B."/>
            <person name="Martin F."/>
            <person name="Cullen D."/>
            <person name="Hibbett D.S."/>
            <person name="Grigoriev I.V."/>
        </authorList>
    </citation>
    <scope>NUCLEOTIDE SEQUENCE [LARGE SCALE GENOMIC DNA]</scope>
    <source>
        <strain evidence="3">CBS 339.88</strain>
    </source>
</reference>
<evidence type="ECO:0000313" key="2">
    <source>
        <dbReference type="EMBL" id="KDR65955.1"/>
    </source>
</evidence>
<feature type="region of interest" description="Disordered" evidence="1">
    <location>
        <begin position="42"/>
        <end position="61"/>
    </location>
</feature>
<dbReference type="AlphaFoldDB" id="A0A067S559"/>
<dbReference type="Proteomes" id="UP000027222">
    <property type="component" value="Unassembled WGS sequence"/>
</dbReference>
<proteinExistence type="predicted"/>
<name>A0A067S559_GALM3</name>
<evidence type="ECO:0000256" key="1">
    <source>
        <dbReference type="SAM" id="MobiDB-lite"/>
    </source>
</evidence>